<proteinExistence type="predicted"/>
<organism evidence="1 2">
    <name type="scientific">Plutella xylostella</name>
    <name type="common">Diamondback moth</name>
    <name type="synonym">Plutella maculipennis</name>
    <dbReference type="NCBI Taxonomy" id="51655"/>
    <lineage>
        <taxon>Eukaryota</taxon>
        <taxon>Metazoa</taxon>
        <taxon>Ecdysozoa</taxon>
        <taxon>Arthropoda</taxon>
        <taxon>Hexapoda</taxon>
        <taxon>Insecta</taxon>
        <taxon>Pterygota</taxon>
        <taxon>Neoptera</taxon>
        <taxon>Endopterygota</taxon>
        <taxon>Lepidoptera</taxon>
        <taxon>Glossata</taxon>
        <taxon>Ditrysia</taxon>
        <taxon>Yponomeutoidea</taxon>
        <taxon>Plutellidae</taxon>
        <taxon>Plutella</taxon>
    </lineage>
</organism>
<sequence length="232" mass="26041">MTIATQSRLLWSGIRLYRKETNYRDNETQVVGDMTGEKAETGAEEWWSQSSRRRRRAGRVDARWRRRANTRLRAQLASCRDRSLTPAVPKLCPNQPAPSFPMLFAPIAVEAMKCKEENCEVGVILEHNSLIVLAVNKTIVCHCGMDDGIYERGKLRKREEHSASVHPAEVLAPAPAPAEPLAFRQQPLWQFRRRCRRPTSIRMIRIPCSLSGTSVRASAASARTSGADGSDS</sequence>
<dbReference type="EMBL" id="CAJHNJ030000144">
    <property type="protein sequence ID" value="CAG9136509.1"/>
    <property type="molecule type" value="Genomic_DNA"/>
</dbReference>
<reference evidence="1" key="1">
    <citation type="submission" date="2020-11" db="EMBL/GenBank/DDBJ databases">
        <authorList>
            <person name="Whiteford S."/>
        </authorList>
    </citation>
    <scope>NUCLEOTIDE SEQUENCE</scope>
</reference>
<accession>A0A8S4G8Q3</accession>
<gene>
    <name evidence="1" type="ORF">PLXY2_LOCUS14762</name>
</gene>
<dbReference type="AlphaFoldDB" id="A0A8S4G8Q3"/>
<comment type="caution">
    <text evidence="1">The sequence shown here is derived from an EMBL/GenBank/DDBJ whole genome shotgun (WGS) entry which is preliminary data.</text>
</comment>
<protein>
    <submittedName>
        <fullName evidence="1">(diamondback moth) hypothetical protein</fullName>
    </submittedName>
</protein>
<evidence type="ECO:0000313" key="1">
    <source>
        <dbReference type="EMBL" id="CAG9136509.1"/>
    </source>
</evidence>
<evidence type="ECO:0000313" key="2">
    <source>
        <dbReference type="Proteomes" id="UP000653454"/>
    </source>
</evidence>
<dbReference type="Proteomes" id="UP000653454">
    <property type="component" value="Unassembled WGS sequence"/>
</dbReference>
<keyword evidence="2" id="KW-1185">Reference proteome</keyword>
<name>A0A8S4G8Q3_PLUXY</name>